<dbReference type="Proteomes" id="UP001059252">
    <property type="component" value="Chromosome"/>
</dbReference>
<dbReference type="EMBL" id="CP102734">
    <property type="protein sequence ID" value="UVD81580.1"/>
    <property type="molecule type" value="Genomic_DNA"/>
</dbReference>
<dbReference type="InterPro" id="IPR036063">
    <property type="entry name" value="Smr_dom_sf"/>
</dbReference>
<proteinExistence type="predicted"/>
<accession>A0ABY5RBJ0</accession>
<dbReference type="RefSeq" id="WP_258210754.1">
    <property type="nucleotide sequence ID" value="NZ_CP102734.1"/>
</dbReference>
<gene>
    <name evidence="1" type="ORF">NV226_02535</name>
</gene>
<keyword evidence="2" id="KW-1185">Reference proteome</keyword>
<dbReference type="SUPFAM" id="SSF160443">
    <property type="entry name" value="SMR domain-like"/>
    <property type="match status" value="1"/>
</dbReference>
<name>A0ABY5RBJ0_9MOLU</name>
<organism evidence="1 2">
    <name type="scientific">Mycoplasma iguanae</name>
    <dbReference type="NCBI Taxonomy" id="292461"/>
    <lineage>
        <taxon>Bacteria</taxon>
        <taxon>Bacillati</taxon>
        <taxon>Mycoplasmatota</taxon>
        <taxon>Mollicutes</taxon>
        <taxon>Mycoplasmataceae</taxon>
        <taxon>Mycoplasma</taxon>
    </lineage>
</organism>
<reference evidence="1" key="1">
    <citation type="submission" date="2022-08" db="EMBL/GenBank/DDBJ databases">
        <title>Complete genome of Mycoplasma iguanae type strain 2327.</title>
        <authorList>
            <person name="Spergser J."/>
        </authorList>
    </citation>
    <scope>NUCLEOTIDE SEQUENCE</scope>
    <source>
        <strain evidence="1">2327</strain>
    </source>
</reference>
<dbReference type="Gene3D" id="3.30.1370.110">
    <property type="match status" value="1"/>
</dbReference>
<sequence length="93" mass="10930">MSKSIIMFKNEIEVELHYLTEQEAYGPILNALFEMENDQNIISILFITGKGSGAMKTVLENVLEENSYEWFFENNNTGAYRVYRKNRDEDFFS</sequence>
<protein>
    <submittedName>
        <fullName evidence="1">DNA mismatch repair protein MutS</fullName>
    </submittedName>
</protein>
<evidence type="ECO:0000313" key="1">
    <source>
        <dbReference type="EMBL" id="UVD81580.1"/>
    </source>
</evidence>
<evidence type="ECO:0000313" key="2">
    <source>
        <dbReference type="Proteomes" id="UP001059252"/>
    </source>
</evidence>